<comment type="caution">
    <text evidence="2">The sequence shown here is derived from an EMBL/GenBank/DDBJ whole genome shotgun (WGS) entry which is preliminary data.</text>
</comment>
<protein>
    <submittedName>
        <fullName evidence="2">Uncharacterized protein</fullName>
    </submittedName>
</protein>
<dbReference type="Proteomes" id="UP001162060">
    <property type="component" value="Unassembled WGS sequence"/>
</dbReference>
<organism evidence="2 3">
    <name type="scientific">Peronospora matthiolae</name>
    <dbReference type="NCBI Taxonomy" id="2874970"/>
    <lineage>
        <taxon>Eukaryota</taxon>
        <taxon>Sar</taxon>
        <taxon>Stramenopiles</taxon>
        <taxon>Oomycota</taxon>
        <taxon>Peronosporomycetes</taxon>
        <taxon>Peronosporales</taxon>
        <taxon>Peronosporaceae</taxon>
        <taxon>Peronospora</taxon>
    </lineage>
</organism>
<evidence type="ECO:0000313" key="3">
    <source>
        <dbReference type="Proteomes" id="UP001162060"/>
    </source>
</evidence>
<reference evidence="2" key="1">
    <citation type="submission" date="2024-01" db="EMBL/GenBank/DDBJ databases">
        <authorList>
            <person name="Webb A."/>
        </authorList>
    </citation>
    <scope>NUCLEOTIDE SEQUENCE</scope>
    <source>
        <strain evidence="2">Pm1</strain>
    </source>
</reference>
<proteinExistence type="predicted"/>
<accession>A0AAV1UEI5</accession>
<name>A0AAV1UEI5_9STRA</name>
<dbReference type="EMBL" id="CAKLBY020000190">
    <property type="protein sequence ID" value="CAK7932457.1"/>
    <property type="molecule type" value="Genomic_DNA"/>
</dbReference>
<sequence length="130" mass="14625">MRGADESGLFASMRGADFAGRLHRGALELSDLRERHGSAQAQRVGGRLDDWRTEARHPLQQRAEPLPQPPPHSCHPTSRIRCLRLRQGHRSKPPCPGTTEHLMQDNASLRFASLMATRFTSGWGQVLRLR</sequence>
<evidence type="ECO:0000313" key="2">
    <source>
        <dbReference type="EMBL" id="CAK7932457.1"/>
    </source>
</evidence>
<gene>
    <name evidence="2" type="ORF">PM001_LOCUS17607</name>
</gene>
<feature type="region of interest" description="Disordered" evidence="1">
    <location>
        <begin position="55"/>
        <end position="77"/>
    </location>
</feature>
<evidence type="ECO:0000256" key="1">
    <source>
        <dbReference type="SAM" id="MobiDB-lite"/>
    </source>
</evidence>
<dbReference type="AlphaFoldDB" id="A0AAV1UEI5"/>